<evidence type="ECO:0000313" key="1">
    <source>
        <dbReference type="EMBL" id="KAK0421058.1"/>
    </source>
</evidence>
<name>A0AA39IAY2_9BILA</name>
<proteinExistence type="predicted"/>
<comment type="caution">
    <text evidence="1">The sequence shown here is derived from an EMBL/GenBank/DDBJ whole genome shotgun (WGS) entry which is preliminary data.</text>
</comment>
<accession>A0AA39IAY2</accession>
<sequence length="212" mass="25091">MYENLPVQFEPSVSWKEFTKMLSGDDNPYEFDTIYFQHLDSPSEENEYWHELSPEKFEAIRVVLKESRGVHVEFNCAFPKHQQLIRTVLNSIHKLHIIRYNEYYYDTGYDVTSRELMLNRKFLDLLLKATWMPNFTTLSLKPRTNGNLSFEEAFNQLLDSCVTSGQLQRYQIHDGREWKLCKDLCKKQILADGKSVKDYSSYYNILLSCIAD</sequence>
<reference evidence="1" key="1">
    <citation type="submission" date="2023-06" db="EMBL/GenBank/DDBJ databases">
        <title>Genomic analysis of the entomopathogenic nematode Steinernema hermaphroditum.</title>
        <authorList>
            <person name="Schwarz E.M."/>
            <person name="Heppert J.K."/>
            <person name="Baniya A."/>
            <person name="Schwartz H.T."/>
            <person name="Tan C.-H."/>
            <person name="Antoshechkin I."/>
            <person name="Sternberg P.W."/>
            <person name="Goodrich-Blair H."/>
            <person name="Dillman A.R."/>
        </authorList>
    </citation>
    <scope>NUCLEOTIDE SEQUENCE</scope>
    <source>
        <strain evidence="1">PS9179</strain>
        <tissue evidence="1">Whole animal</tissue>
    </source>
</reference>
<gene>
    <name evidence="1" type="ORF">QR680_015042</name>
</gene>
<evidence type="ECO:0000313" key="2">
    <source>
        <dbReference type="Proteomes" id="UP001175271"/>
    </source>
</evidence>
<dbReference type="EMBL" id="JAUCMV010000002">
    <property type="protein sequence ID" value="KAK0421058.1"/>
    <property type="molecule type" value="Genomic_DNA"/>
</dbReference>
<organism evidence="1 2">
    <name type="scientific">Steinernema hermaphroditum</name>
    <dbReference type="NCBI Taxonomy" id="289476"/>
    <lineage>
        <taxon>Eukaryota</taxon>
        <taxon>Metazoa</taxon>
        <taxon>Ecdysozoa</taxon>
        <taxon>Nematoda</taxon>
        <taxon>Chromadorea</taxon>
        <taxon>Rhabditida</taxon>
        <taxon>Tylenchina</taxon>
        <taxon>Panagrolaimomorpha</taxon>
        <taxon>Strongyloidoidea</taxon>
        <taxon>Steinernematidae</taxon>
        <taxon>Steinernema</taxon>
    </lineage>
</organism>
<dbReference type="AlphaFoldDB" id="A0AA39IAY2"/>
<keyword evidence="2" id="KW-1185">Reference proteome</keyword>
<protein>
    <submittedName>
        <fullName evidence="1">Uncharacterized protein</fullName>
    </submittedName>
</protein>
<dbReference type="Proteomes" id="UP001175271">
    <property type="component" value="Unassembled WGS sequence"/>
</dbReference>